<feature type="transmembrane region" description="Helical" evidence="2">
    <location>
        <begin position="408"/>
        <end position="425"/>
    </location>
</feature>
<evidence type="ECO:0000256" key="1">
    <source>
        <dbReference type="SAM" id="MobiDB-lite"/>
    </source>
</evidence>
<sequence length="437" mass="48814">MSEPASPNAQRPKPKRSITFANITTRNNAASRRPDVPRSISFAHPQQQQDRRRPGAPPRALSFCDTRFTPSGPNLALRQGSVSGPLAFLNPTTAIFDICADDDGLPSEATDPEHGGERARVRWNAREFRKGRHVFVLPRAAPLAHRLRTTSRPRRVLLGLLRMATVFPYWDVSWLIGVCFTVGCALFIACGFFYWLPVAYPATAFAHEADVAGGVVAFVGATLFQVGAVLLMLEAWNDRAETKFGGAMETLLADRRFGLRRGGDKEEEEVTRPENGGAPRDTTPRRQPNPFGEREWQWLPSWHDVRTHYVYEIGFLASATMALGAGRDRLLPAKWGAYYLPYLVGGILFALASVLYVLETQPNWYTPQPCKMGWHVGVFNLLGGVGWTLAAAFGYCDVHWCRYQSELALIWASIAFTFGSALQWYEALDKYVFVIED</sequence>
<feature type="transmembrane region" description="Helical" evidence="2">
    <location>
        <begin position="211"/>
        <end position="233"/>
    </location>
</feature>
<feature type="region of interest" description="Disordered" evidence="1">
    <location>
        <begin position="263"/>
        <end position="290"/>
    </location>
</feature>
<dbReference type="KEGG" id="cmt:CCM_02016"/>
<dbReference type="AlphaFoldDB" id="G3JC82"/>
<dbReference type="VEuPathDB" id="FungiDB:CCM_02016"/>
<dbReference type="EMBL" id="JH126400">
    <property type="protein sequence ID" value="EGX93747.1"/>
    <property type="molecule type" value="Genomic_DNA"/>
</dbReference>
<dbReference type="OMA" id="WDVSWWI"/>
<feature type="compositionally biased region" description="Polar residues" evidence="1">
    <location>
        <begin position="19"/>
        <end position="30"/>
    </location>
</feature>
<evidence type="ECO:0000256" key="2">
    <source>
        <dbReference type="SAM" id="Phobius"/>
    </source>
</evidence>
<gene>
    <name evidence="3" type="ORF">CCM_02016</name>
</gene>
<keyword evidence="2" id="KW-0472">Membrane</keyword>
<keyword evidence="2" id="KW-1133">Transmembrane helix</keyword>
<feature type="transmembrane region" description="Helical" evidence="2">
    <location>
        <begin position="172"/>
        <end position="196"/>
    </location>
</feature>
<dbReference type="RefSeq" id="XP_006667233.1">
    <property type="nucleotide sequence ID" value="XM_006667170.1"/>
</dbReference>
<name>G3JC82_CORMM</name>
<feature type="transmembrane region" description="Helical" evidence="2">
    <location>
        <begin position="378"/>
        <end position="396"/>
    </location>
</feature>
<proteinExistence type="predicted"/>
<dbReference type="eggNOG" id="ENOG502QWIR">
    <property type="taxonomic scope" value="Eukaryota"/>
</dbReference>
<dbReference type="InParanoid" id="G3JC82"/>
<keyword evidence="4" id="KW-1185">Reference proteome</keyword>
<feature type="region of interest" description="Disordered" evidence="1">
    <location>
        <begin position="1"/>
        <end position="59"/>
    </location>
</feature>
<keyword evidence="2" id="KW-0812">Transmembrane</keyword>
<accession>G3JC82</accession>
<dbReference type="STRING" id="983644.G3JC82"/>
<dbReference type="GeneID" id="18164045"/>
<feature type="transmembrane region" description="Helical" evidence="2">
    <location>
        <begin position="337"/>
        <end position="358"/>
    </location>
</feature>
<evidence type="ECO:0000313" key="3">
    <source>
        <dbReference type="EMBL" id="EGX93747.1"/>
    </source>
</evidence>
<dbReference type="HOGENOM" id="CLU_027441_0_0_1"/>
<evidence type="ECO:0000313" key="4">
    <source>
        <dbReference type="Proteomes" id="UP000001610"/>
    </source>
</evidence>
<reference evidence="3 4" key="1">
    <citation type="journal article" date="2011" name="Genome Biol.">
        <title>Genome sequence of the insect pathogenic fungus Cordyceps militaris, a valued traditional Chinese medicine.</title>
        <authorList>
            <person name="Zheng P."/>
            <person name="Xia Y."/>
            <person name="Xiao G."/>
            <person name="Xiong C."/>
            <person name="Hu X."/>
            <person name="Zhang S."/>
            <person name="Zheng H."/>
            <person name="Huang Y."/>
            <person name="Zhou Y."/>
            <person name="Wang S."/>
            <person name="Zhao G.P."/>
            <person name="Liu X."/>
            <person name="St Leger R.J."/>
            <person name="Wang C."/>
        </authorList>
    </citation>
    <scope>NUCLEOTIDE SEQUENCE [LARGE SCALE GENOMIC DNA]</scope>
    <source>
        <strain evidence="3 4">CM01</strain>
    </source>
</reference>
<dbReference type="OrthoDB" id="2603at2759"/>
<organism evidence="3 4">
    <name type="scientific">Cordyceps militaris (strain CM01)</name>
    <name type="common">Caterpillar fungus</name>
    <dbReference type="NCBI Taxonomy" id="983644"/>
    <lineage>
        <taxon>Eukaryota</taxon>
        <taxon>Fungi</taxon>
        <taxon>Dikarya</taxon>
        <taxon>Ascomycota</taxon>
        <taxon>Pezizomycotina</taxon>
        <taxon>Sordariomycetes</taxon>
        <taxon>Hypocreomycetidae</taxon>
        <taxon>Hypocreales</taxon>
        <taxon>Cordycipitaceae</taxon>
        <taxon>Cordyceps</taxon>
    </lineage>
</organism>
<protein>
    <submittedName>
        <fullName evidence="3">Integral membrane protein</fullName>
    </submittedName>
</protein>
<dbReference type="Proteomes" id="UP000001610">
    <property type="component" value="Unassembled WGS sequence"/>
</dbReference>